<evidence type="ECO:0000313" key="7">
    <source>
        <dbReference type="Proteomes" id="UP000563151"/>
    </source>
</evidence>
<comment type="similarity">
    <text evidence="4">Belongs to the TRAFAC class translation factor GTPase superfamily. Classic translation factor GTPase family. BipA subfamily.</text>
</comment>
<dbReference type="InterPro" id="IPR035651">
    <property type="entry name" value="BipA_V"/>
</dbReference>
<keyword evidence="4" id="KW-0378">Hydrolase</keyword>
<dbReference type="Gene3D" id="3.30.70.870">
    <property type="entry name" value="Elongation Factor G (Translational Gtpase), domain 3"/>
    <property type="match status" value="1"/>
</dbReference>
<keyword evidence="4" id="KW-0820">tRNA-binding</keyword>
<evidence type="ECO:0000313" key="6">
    <source>
        <dbReference type="EMBL" id="MBC2399190.1"/>
    </source>
</evidence>
<keyword evidence="4" id="KW-0690">Ribosome biogenesis</keyword>
<dbReference type="CDD" id="cd03710">
    <property type="entry name" value="BipA_TypA_C"/>
    <property type="match status" value="1"/>
</dbReference>
<dbReference type="GO" id="GO:0019843">
    <property type="term" value="F:rRNA binding"/>
    <property type="evidence" value="ECO:0007669"/>
    <property type="project" value="UniProtKB-KW"/>
</dbReference>
<comment type="subunit">
    <text evidence="4">Monomer.</text>
</comment>
<dbReference type="FunFam" id="3.30.70.240:FF:000002">
    <property type="entry name" value="GTP-binding protein TypA"/>
    <property type="match status" value="1"/>
</dbReference>
<dbReference type="GO" id="GO:0000027">
    <property type="term" value="P:ribosomal large subunit assembly"/>
    <property type="evidence" value="ECO:0007669"/>
    <property type="project" value="UniProtKB-UniRule"/>
</dbReference>
<dbReference type="InterPro" id="IPR000640">
    <property type="entry name" value="EFG_V-like"/>
</dbReference>
<dbReference type="GO" id="GO:0000049">
    <property type="term" value="F:tRNA binding"/>
    <property type="evidence" value="ECO:0007669"/>
    <property type="project" value="UniProtKB-KW"/>
</dbReference>
<dbReference type="InterPro" id="IPR000795">
    <property type="entry name" value="T_Tr_GTP-bd_dom"/>
</dbReference>
<dbReference type="PRINTS" id="PR00315">
    <property type="entry name" value="ELONGATNFCT"/>
</dbReference>
<dbReference type="GO" id="GO:0010467">
    <property type="term" value="P:gene expression"/>
    <property type="evidence" value="ECO:0007669"/>
    <property type="project" value="UniProtKB-ARBA"/>
</dbReference>
<dbReference type="InterPro" id="IPR009000">
    <property type="entry name" value="Transl_B-barrel_sf"/>
</dbReference>
<feature type="binding site" evidence="4">
    <location>
        <begin position="132"/>
        <end position="135"/>
    </location>
    <ligand>
        <name>GTP</name>
        <dbReference type="ChEBI" id="CHEBI:37565"/>
    </ligand>
</feature>
<keyword evidence="4" id="KW-0694">RNA-binding</keyword>
<dbReference type="InterPro" id="IPR005225">
    <property type="entry name" value="Small_GTP-bd"/>
</dbReference>
<dbReference type="InterPro" id="IPR035647">
    <property type="entry name" value="EFG_III/V"/>
</dbReference>
<evidence type="ECO:0000256" key="1">
    <source>
        <dbReference type="ARBA" id="ARBA00022741"/>
    </source>
</evidence>
<dbReference type="InterPro" id="IPR004161">
    <property type="entry name" value="EFTu-like_2"/>
</dbReference>
<comment type="subcellular location">
    <subcellularLocation>
        <location evidence="4">Cytoplasm</location>
    </subcellularLocation>
    <text evidence="4">Binds to ribosomes.</text>
</comment>
<dbReference type="EMBL" id="JAAZWO010000023">
    <property type="protein sequence ID" value="MBC2399190.1"/>
    <property type="molecule type" value="Genomic_DNA"/>
</dbReference>
<dbReference type="FunFam" id="2.40.30.10:FF:000016">
    <property type="entry name" value="GTP-binding protein TypA"/>
    <property type="match status" value="1"/>
</dbReference>
<evidence type="ECO:0000256" key="3">
    <source>
        <dbReference type="ARBA" id="ARBA00048548"/>
    </source>
</evidence>
<protein>
    <recommendedName>
        <fullName evidence="4">Large ribosomal subunit assembly factor BipA</fullName>
        <ecNumber evidence="4">3.6.5.-</ecNumber>
    </recommendedName>
    <alternativeName>
        <fullName evidence="4">GTP-binding protein BipA</fullName>
    </alternativeName>
</protein>
<organism evidence="6 7">
    <name type="scientific">Clostridium tetanomorphum</name>
    <dbReference type="NCBI Taxonomy" id="1553"/>
    <lineage>
        <taxon>Bacteria</taxon>
        <taxon>Bacillati</taxon>
        <taxon>Bacillota</taxon>
        <taxon>Clostridia</taxon>
        <taxon>Eubacteriales</taxon>
        <taxon>Clostridiaceae</taxon>
        <taxon>Clostridium</taxon>
    </lineage>
</organism>
<dbReference type="GO" id="GO:0005829">
    <property type="term" value="C:cytosol"/>
    <property type="evidence" value="ECO:0007669"/>
    <property type="project" value="TreeGrafter"/>
</dbReference>
<dbReference type="Gene3D" id="2.40.50.250">
    <property type="entry name" value="bipa protein"/>
    <property type="match status" value="1"/>
</dbReference>
<dbReference type="Gene3D" id="3.40.50.300">
    <property type="entry name" value="P-loop containing nucleotide triphosphate hydrolases"/>
    <property type="match status" value="1"/>
</dbReference>
<dbReference type="Pfam" id="PF21018">
    <property type="entry name" value="BipA_C"/>
    <property type="match status" value="1"/>
</dbReference>
<dbReference type="SUPFAM" id="SSF54980">
    <property type="entry name" value="EF-G C-terminal domain-like"/>
    <property type="match status" value="2"/>
</dbReference>
<reference evidence="6 7" key="1">
    <citation type="submission" date="2020-04" db="EMBL/GenBank/DDBJ databases">
        <title>Genomic insights into acetone-butanol-ethanol (ABE) fermentation by sequencing solventogenic clostridia strains.</title>
        <authorList>
            <person name="Brown S."/>
        </authorList>
    </citation>
    <scope>NUCLEOTIDE SEQUENCE [LARGE SCALE GENOMIC DNA]</scope>
    <source>
        <strain evidence="6 7">DJ011</strain>
    </source>
</reference>
<dbReference type="Pfam" id="PF03144">
    <property type="entry name" value="GTP_EFTU_D2"/>
    <property type="match status" value="1"/>
</dbReference>
<dbReference type="GO" id="GO:1990904">
    <property type="term" value="C:ribonucleoprotein complex"/>
    <property type="evidence" value="ECO:0007669"/>
    <property type="project" value="TreeGrafter"/>
</dbReference>
<dbReference type="NCBIfam" id="TIGR01394">
    <property type="entry name" value="TypA_BipA"/>
    <property type="match status" value="1"/>
</dbReference>
<keyword evidence="4" id="KW-0699">rRNA-binding</keyword>
<dbReference type="Pfam" id="PF00009">
    <property type="entry name" value="GTP_EFTU"/>
    <property type="match status" value="1"/>
</dbReference>
<dbReference type="GO" id="GO:0009409">
    <property type="term" value="P:response to cold"/>
    <property type="evidence" value="ECO:0007669"/>
    <property type="project" value="UniProtKB-ARBA"/>
</dbReference>
<dbReference type="SMART" id="SM00838">
    <property type="entry name" value="EFG_C"/>
    <property type="match status" value="1"/>
</dbReference>
<dbReference type="EC" id="3.6.5.-" evidence="4"/>
<dbReference type="FunFam" id="2.40.50.250:FF:000001">
    <property type="entry name" value="GTP-binding protein TypA"/>
    <property type="match status" value="1"/>
</dbReference>
<gene>
    <name evidence="6" type="primary">typA</name>
    <name evidence="4" type="synonym">bipA</name>
    <name evidence="6" type="ORF">HGG79_15625</name>
</gene>
<sequence>MNLFTRNDIRNIAIIAHVDHGKTTLVDAMLKQSHVFRENERVQERVMDSNDLEKERGITILSKNTSVMHNGVRINIVDTPGHADFGGEVERVLKMVDSVLLVVDSYEGPMPQTKFVLKKALELDLKPIVVINKIDKPDARAEEVLDEVFDLFVELGASDEQLDFPIAYCSAKQGVAKREIEEESTNMDPLFDVIIKNVKAPEGYIDQPLQMLVTTIDSNEYVGRIAIGKIERGTIKKNQQVALIRKDGKVENVKVSSLYIYNGLKREETEEAKLGDIVAVAGISDINIGETLADSSNPEALPFVDIDEPTLSMYFMVNDSPFAGKEGDFVTSRHLRDRLQKELETNVSLKVEETDSADCFKVSGRGELHLSILIETMRREGYEFQVSKPSVIFKEVDGKKLEPMEYLTIDVPEEFMGVVMEKLGPRKAEMVNMTSAVNGYTRLEFTVPARGLIGFRNEFMTDTKGNGIMNHIFEGYEAYKGDIPERSRGSLVVFESGTAVTYGLFNAQERGTLFIGPGTEVYEGMLAGECSRADDIEVNVCKKKHLSNTRASGSDDALKLTPITPMSLEQCLEFIASDELVEVTPKNIRMRKRILNSELRKKANRKK</sequence>
<evidence type="ECO:0000256" key="2">
    <source>
        <dbReference type="ARBA" id="ARBA00023134"/>
    </source>
</evidence>
<dbReference type="InterPro" id="IPR047041">
    <property type="entry name" value="BipA_GTP-bd_dom"/>
</dbReference>
<dbReference type="FunFam" id="3.30.70.870:FF:000003">
    <property type="entry name" value="GTP-binding protein TypA"/>
    <property type="match status" value="1"/>
</dbReference>
<dbReference type="FunFam" id="3.40.50.300:FF:000055">
    <property type="entry name" value="GTP-binding protein TypA"/>
    <property type="match status" value="1"/>
</dbReference>
<dbReference type="HAMAP" id="MF_00849">
    <property type="entry name" value="BipA"/>
    <property type="match status" value="1"/>
</dbReference>
<name>A0A923J2U7_CLOTT</name>
<dbReference type="PROSITE" id="PS00301">
    <property type="entry name" value="G_TR_1"/>
    <property type="match status" value="1"/>
</dbReference>
<dbReference type="SUPFAM" id="SSF52540">
    <property type="entry name" value="P-loop containing nucleoside triphosphate hydrolases"/>
    <property type="match status" value="1"/>
</dbReference>
<comment type="function">
    <text evidence="4">A 50S ribosomal subunit assembly protein with GTPase activity, required for 50S subunit assembly at low temperatures, may also play a role in translation. Binds GTP and analogs. Binds the 70S ribosome between the 30S and 50S subunits, in a similar position as ribosome-bound EF-G; it contacts a number of ribosomal proteins, both rRNAs and the A-site tRNA.</text>
</comment>
<dbReference type="PANTHER" id="PTHR42908:SF8">
    <property type="entry name" value="TR-TYPE G DOMAIN-CONTAINING PROTEIN"/>
    <property type="match status" value="1"/>
</dbReference>
<evidence type="ECO:0000256" key="4">
    <source>
        <dbReference type="HAMAP-Rule" id="MF_00849"/>
    </source>
</evidence>
<dbReference type="AlphaFoldDB" id="A0A923J2U7"/>
<dbReference type="CDD" id="cd01891">
    <property type="entry name" value="TypA_BipA"/>
    <property type="match status" value="1"/>
</dbReference>
<dbReference type="InterPro" id="IPR047043">
    <property type="entry name" value="BipA_III"/>
</dbReference>
<dbReference type="Gene3D" id="3.30.70.240">
    <property type="match status" value="1"/>
</dbReference>
<dbReference type="CDD" id="cd16263">
    <property type="entry name" value="BipA_III"/>
    <property type="match status" value="1"/>
</dbReference>
<dbReference type="PANTHER" id="PTHR42908">
    <property type="entry name" value="TRANSLATION ELONGATION FACTOR-RELATED"/>
    <property type="match status" value="1"/>
</dbReference>
<keyword evidence="1 4" id="KW-0547">Nucleotide-binding</keyword>
<dbReference type="Gene3D" id="2.40.30.10">
    <property type="entry name" value="Translation factors"/>
    <property type="match status" value="1"/>
</dbReference>
<dbReference type="Pfam" id="PF00679">
    <property type="entry name" value="EFG_C"/>
    <property type="match status" value="1"/>
</dbReference>
<feature type="domain" description="Tr-type G" evidence="5">
    <location>
        <begin position="7"/>
        <end position="202"/>
    </location>
</feature>
<proteinExistence type="inferred from homology"/>
<dbReference type="Proteomes" id="UP000563151">
    <property type="component" value="Unassembled WGS sequence"/>
</dbReference>
<dbReference type="CDD" id="cd03691">
    <property type="entry name" value="BipA_TypA_II"/>
    <property type="match status" value="1"/>
</dbReference>
<dbReference type="PROSITE" id="PS51722">
    <property type="entry name" value="G_TR_2"/>
    <property type="match status" value="1"/>
</dbReference>
<dbReference type="InterPro" id="IPR042116">
    <property type="entry name" value="TypA/BipA_C"/>
</dbReference>
<keyword evidence="4" id="KW-0963">Cytoplasm</keyword>
<keyword evidence="2 4" id="KW-0342">GTP-binding</keyword>
<dbReference type="InterPro" id="IPR027417">
    <property type="entry name" value="P-loop_NTPase"/>
</dbReference>
<accession>A0A923J2U7</accession>
<dbReference type="InterPro" id="IPR031157">
    <property type="entry name" value="G_TR_CS"/>
</dbReference>
<dbReference type="SUPFAM" id="SSF50447">
    <property type="entry name" value="Translation proteins"/>
    <property type="match status" value="1"/>
</dbReference>
<dbReference type="GO" id="GO:0005525">
    <property type="term" value="F:GTP binding"/>
    <property type="evidence" value="ECO:0007669"/>
    <property type="project" value="UniProtKB-UniRule"/>
</dbReference>
<dbReference type="RefSeq" id="WP_173680305.1">
    <property type="nucleotide sequence ID" value="NZ_JAAZWO010000023.1"/>
</dbReference>
<dbReference type="GO" id="GO:0003924">
    <property type="term" value="F:GTPase activity"/>
    <property type="evidence" value="ECO:0007669"/>
    <property type="project" value="UniProtKB-UniRule"/>
</dbReference>
<keyword evidence="7" id="KW-1185">Reference proteome</keyword>
<evidence type="ECO:0000259" key="5">
    <source>
        <dbReference type="PROSITE" id="PS51722"/>
    </source>
</evidence>
<dbReference type="GO" id="GO:0043022">
    <property type="term" value="F:ribosome binding"/>
    <property type="evidence" value="ECO:0007669"/>
    <property type="project" value="UniProtKB-UniRule"/>
</dbReference>
<dbReference type="InterPro" id="IPR006298">
    <property type="entry name" value="BipA"/>
</dbReference>
<comment type="catalytic activity">
    <reaction evidence="3 4">
        <text>GTP + H2O = GDP + phosphate + H(+)</text>
        <dbReference type="Rhea" id="RHEA:19669"/>
        <dbReference type="ChEBI" id="CHEBI:15377"/>
        <dbReference type="ChEBI" id="CHEBI:15378"/>
        <dbReference type="ChEBI" id="CHEBI:37565"/>
        <dbReference type="ChEBI" id="CHEBI:43474"/>
        <dbReference type="ChEBI" id="CHEBI:58189"/>
    </reaction>
</comment>
<dbReference type="NCBIfam" id="TIGR00231">
    <property type="entry name" value="small_GTP"/>
    <property type="match status" value="1"/>
</dbReference>
<comment type="caution">
    <text evidence="6">The sequence shown here is derived from an EMBL/GenBank/DDBJ whole genome shotgun (WGS) entry which is preliminary data.</text>
</comment>
<feature type="binding site" evidence="4">
    <location>
        <begin position="19"/>
        <end position="24"/>
    </location>
    <ligand>
        <name>GTP</name>
        <dbReference type="ChEBI" id="CHEBI:37565"/>
    </ligand>
</feature>
<dbReference type="InterPro" id="IPR047042">
    <property type="entry name" value="BipA_II"/>
</dbReference>
<dbReference type="InterPro" id="IPR048876">
    <property type="entry name" value="BipA_C"/>
</dbReference>